<dbReference type="EMBL" id="PUHR01000135">
    <property type="protein sequence ID" value="KAG0663128.1"/>
    <property type="molecule type" value="Genomic_DNA"/>
</dbReference>
<name>A0A9P7B7L8_MAUEX</name>
<sequence length="389" mass="44821">MSQLDTFLKQKKEITKYLKELVSAHREALSDVSDGNQLDIVREHISICFSDLRMINDKLISHTGLLKSEITKLIELRKSILELSAREMELLEERRLWDFDSDLNSTESKPEGNKFTIETHYRDDMNKYIELVGITNTSLARKDDKYNVDDNKHINSNQDNVNNRIVMSKENTLKCITYLQTANAAANDDSKVLQTLLNSIQKDQKFLETELKLQNARIRHKRNKIAAELTKINQTRDLLMAGSGIKLPKQGTSVKNGKTSKDSIDDLIQSAREKLELTLEFIGIKKDTMLQQLKDFKSGSSNLTLQEELWAECLEEVTSLERKLKLEIVKNSDKRLDPKDLTEVIRLSIQHLEKLERTENQIIVSTMIKDEKETLISACNQLQQRSVPY</sequence>
<accession>A0A9P7B7L8</accession>
<dbReference type="AlphaFoldDB" id="A0A9P7B7L8"/>
<dbReference type="OrthoDB" id="4066450at2759"/>
<comment type="caution">
    <text evidence="1">The sequence shown here is derived from an EMBL/GenBank/DDBJ whole genome shotgun (WGS) entry which is preliminary data.</text>
</comment>
<evidence type="ECO:0000313" key="1">
    <source>
        <dbReference type="EMBL" id="KAG0663128.1"/>
    </source>
</evidence>
<organism evidence="1 2">
    <name type="scientific">Maudiozyma exigua</name>
    <name type="common">Yeast</name>
    <name type="synonym">Kazachstania exigua</name>
    <dbReference type="NCBI Taxonomy" id="34358"/>
    <lineage>
        <taxon>Eukaryota</taxon>
        <taxon>Fungi</taxon>
        <taxon>Dikarya</taxon>
        <taxon>Ascomycota</taxon>
        <taxon>Saccharomycotina</taxon>
        <taxon>Saccharomycetes</taxon>
        <taxon>Saccharomycetales</taxon>
        <taxon>Saccharomycetaceae</taxon>
        <taxon>Maudiozyma</taxon>
    </lineage>
</organism>
<reference evidence="1 2" key="1">
    <citation type="submission" date="2020-11" db="EMBL/GenBank/DDBJ databases">
        <title>Kefir isolates.</title>
        <authorList>
            <person name="Marcisauskas S."/>
            <person name="Kim Y."/>
            <person name="Blasche S."/>
        </authorList>
    </citation>
    <scope>NUCLEOTIDE SEQUENCE [LARGE SCALE GENOMIC DNA]</scope>
    <source>
        <strain evidence="1 2">OG2</strain>
    </source>
</reference>
<keyword evidence="2" id="KW-1185">Reference proteome</keyword>
<dbReference type="Proteomes" id="UP000750334">
    <property type="component" value="Unassembled WGS sequence"/>
</dbReference>
<gene>
    <name evidence="1" type="primary">ATG23</name>
    <name evidence="1" type="ORF">C6P45_000907</name>
</gene>
<proteinExistence type="predicted"/>
<protein>
    <submittedName>
        <fullName evidence="1">Autophagy protein</fullName>
    </submittedName>
</protein>
<evidence type="ECO:0000313" key="2">
    <source>
        <dbReference type="Proteomes" id="UP000750334"/>
    </source>
</evidence>